<dbReference type="PANTHER" id="PTHR14494">
    <property type="entry name" value="ALADIN/ADRACALIN/AAAS"/>
    <property type="match status" value="1"/>
</dbReference>
<comment type="caution">
    <text evidence="1">The sequence shown here is derived from an EMBL/GenBank/DDBJ whole genome shotgun (WGS) entry which is preliminary data.</text>
</comment>
<dbReference type="AlphaFoldDB" id="A0AA38C5R7"/>
<proteinExistence type="predicted"/>
<dbReference type="EMBL" id="JAHRHJ020000011">
    <property type="protein sequence ID" value="KAH9295116.1"/>
    <property type="molecule type" value="Genomic_DNA"/>
</dbReference>
<protein>
    <submittedName>
        <fullName evidence="1">Uncharacterized protein</fullName>
    </submittedName>
</protein>
<dbReference type="Proteomes" id="UP000824469">
    <property type="component" value="Unassembled WGS sequence"/>
</dbReference>
<accession>A0AA38C5R7</accession>
<dbReference type="GO" id="GO:0005643">
    <property type="term" value="C:nuclear pore"/>
    <property type="evidence" value="ECO:0007669"/>
    <property type="project" value="TreeGrafter"/>
</dbReference>
<sequence length="127" mass="13639">SAAWGPDGRMLVMAFSESTTLGSLHFAGRPPSLDAHLLPVDLPEIGSITGGFGNIEKMAWDGSGERLAVSYRGGDLMYAGLIAIYDTRRTPFISASLIGFIREPGEQVKPLAFAFHDKFKQGPLLSV</sequence>
<gene>
    <name evidence="1" type="ORF">KI387_038704</name>
</gene>
<reference evidence="1 2" key="1">
    <citation type="journal article" date="2021" name="Nat. Plants">
        <title>The Taxus genome provides insights into paclitaxel biosynthesis.</title>
        <authorList>
            <person name="Xiong X."/>
            <person name="Gou J."/>
            <person name="Liao Q."/>
            <person name="Li Y."/>
            <person name="Zhou Q."/>
            <person name="Bi G."/>
            <person name="Li C."/>
            <person name="Du R."/>
            <person name="Wang X."/>
            <person name="Sun T."/>
            <person name="Guo L."/>
            <person name="Liang H."/>
            <person name="Lu P."/>
            <person name="Wu Y."/>
            <person name="Zhang Z."/>
            <person name="Ro D.K."/>
            <person name="Shang Y."/>
            <person name="Huang S."/>
            <person name="Yan J."/>
        </authorList>
    </citation>
    <scope>NUCLEOTIDE SEQUENCE [LARGE SCALE GENOMIC DNA]</scope>
    <source>
        <strain evidence="1">Ta-2019</strain>
    </source>
</reference>
<dbReference type="PANTHER" id="PTHR14494:SF0">
    <property type="entry name" value="ALADIN"/>
    <property type="match status" value="1"/>
</dbReference>
<name>A0AA38C5R7_TAXCH</name>
<keyword evidence="2" id="KW-1185">Reference proteome</keyword>
<dbReference type="InterPro" id="IPR045139">
    <property type="entry name" value="Aladin"/>
</dbReference>
<evidence type="ECO:0000313" key="1">
    <source>
        <dbReference type="EMBL" id="KAH9295116.1"/>
    </source>
</evidence>
<evidence type="ECO:0000313" key="2">
    <source>
        <dbReference type="Proteomes" id="UP000824469"/>
    </source>
</evidence>
<dbReference type="OMA" id="IDRITWD"/>
<feature type="non-terminal residue" evidence="1">
    <location>
        <position position="127"/>
    </location>
</feature>
<organism evidence="1 2">
    <name type="scientific">Taxus chinensis</name>
    <name type="common">Chinese yew</name>
    <name type="synonym">Taxus wallichiana var. chinensis</name>
    <dbReference type="NCBI Taxonomy" id="29808"/>
    <lineage>
        <taxon>Eukaryota</taxon>
        <taxon>Viridiplantae</taxon>
        <taxon>Streptophyta</taxon>
        <taxon>Embryophyta</taxon>
        <taxon>Tracheophyta</taxon>
        <taxon>Spermatophyta</taxon>
        <taxon>Pinopsida</taxon>
        <taxon>Pinidae</taxon>
        <taxon>Conifers II</taxon>
        <taxon>Cupressales</taxon>
        <taxon>Taxaceae</taxon>
        <taxon>Taxus</taxon>
    </lineage>
</organism>
<dbReference type="GO" id="GO:0006913">
    <property type="term" value="P:nucleocytoplasmic transport"/>
    <property type="evidence" value="ECO:0007669"/>
    <property type="project" value="TreeGrafter"/>
</dbReference>
<dbReference type="SUPFAM" id="SSF82171">
    <property type="entry name" value="DPP6 N-terminal domain-like"/>
    <property type="match status" value="1"/>
</dbReference>
<feature type="non-terminal residue" evidence="1">
    <location>
        <position position="1"/>
    </location>
</feature>